<evidence type="ECO:0000256" key="2">
    <source>
        <dbReference type="ARBA" id="ARBA00010139"/>
    </source>
</evidence>
<comment type="similarity">
    <text evidence="2">Belongs to the FAD-binding monooxygenase family.</text>
</comment>
<dbReference type="OrthoDB" id="5168853at2"/>
<evidence type="ECO:0000256" key="6">
    <source>
        <dbReference type="ARBA" id="ARBA00023002"/>
    </source>
</evidence>
<dbReference type="Pfam" id="PF13738">
    <property type="entry name" value="Pyr_redox_3"/>
    <property type="match status" value="1"/>
</dbReference>
<keyword evidence="7 8" id="KW-0503">Monooxygenase</keyword>
<evidence type="ECO:0000256" key="1">
    <source>
        <dbReference type="ARBA" id="ARBA00001974"/>
    </source>
</evidence>
<dbReference type="PANTHER" id="PTHR43098">
    <property type="entry name" value="L-ORNITHINE N(5)-MONOOXYGENASE-RELATED"/>
    <property type="match status" value="1"/>
</dbReference>
<organism evidence="8 9">
    <name type="scientific">Pseudonocardia sediminis</name>
    <dbReference type="NCBI Taxonomy" id="1397368"/>
    <lineage>
        <taxon>Bacteria</taxon>
        <taxon>Bacillati</taxon>
        <taxon>Actinomycetota</taxon>
        <taxon>Actinomycetes</taxon>
        <taxon>Pseudonocardiales</taxon>
        <taxon>Pseudonocardiaceae</taxon>
        <taxon>Pseudonocardia</taxon>
    </lineage>
</organism>
<dbReference type="AlphaFoldDB" id="A0A4V6MEC7"/>
<dbReference type="Proteomes" id="UP000291591">
    <property type="component" value="Unassembled WGS sequence"/>
</dbReference>
<dbReference type="GO" id="GO:0016709">
    <property type="term" value="F:oxidoreductase activity, acting on paired donors, with incorporation or reduction of molecular oxygen, NAD(P)H as one donor, and incorporation of one atom of oxygen"/>
    <property type="evidence" value="ECO:0007669"/>
    <property type="project" value="UniProtKB-ARBA"/>
</dbReference>
<proteinExistence type="inferred from homology"/>
<evidence type="ECO:0000313" key="8">
    <source>
        <dbReference type="EMBL" id="RZT87360.1"/>
    </source>
</evidence>
<evidence type="ECO:0000256" key="5">
    <source>
        <dbReference type="ARBA" id="ARBA00022857"/>
    </source>
</evidence>
<keyword evidence="6" id="KW-0560">Oxidoreductase</keyword>
<keyword evidence="5" id="KW-0521">NADP</keyword>
<dbReference type="PANTHER" id="PTHR43098:SF3">
    <property type="entry name" value="L-ORNITHINE N(5)-MONOOXYGENASE-RELATED"/>
    <property type="match status" value="1"/>
</dbReference>
<sequence>MLGPKVVRVAKERPLSRPSSPDVVVVGAGFAGLYQLHRLRGLGLSARVFEAGSGIGGTWYWNRYPGARCDVESLEYSYSFSPELEQEWEWTERYPAQPEILRYAEHVAERFDLRRDIELDTRVTAAVWDEESARWAVTTEHGETVTARFCIFATGCLSKPKDLEIPGLDSFAGPVYSTARWPHAGVDFTGRRVAVIGTGSSGIQSIPVIASQAAEMTVYQRTANYSMPAHNGPLTAQAQRERKANYAAFRDAARHSPAGLVGKLPTENALDVTEQERRRAFYKAWSAGNLGAMRRSYADIGVDIRANDMAADFIRDRIRDKVTDPATAEALLPSDHPFGTKRPCLDTGYYETFNSPHVHLVDLKKTPIEAITATGVATADGEVEVDDIVLATGFDAMTGALLSIDIRGRDGRTLADAWADGPVTYLGLGVAGFPNLFTITGPGSPSVLSNMLVSIEQHVDWISDCLARLERDGVTTIEPNADAQAGWVEHVAEVGQATLYPLAKSWYLGANVPGKPRVFMPYIGGVGAYREICDDVAAEDYRGFDLEKASASMS</sequence>
<dbReference type="Gene3D" id="3.50.50.60">
    <property type="entry name" value="FAD/NAD(P)-binding domain"/>
    <property type="match status" value="3"/>
</dbReference>
<accession>A0A4V6MEC7</accession>
<dbReference type="EMBL" id="SHKL01000001">
    <property type="protein sequence ID" value="RZT87360.1"/>
    <property type="molecule type" value="Genomic_DNA"/>
</dbReference>
<dbReference type="SUPFAM" id="SSF51905">
    <property type="entry name" value="FAD/NAD(P)-binding domain"/>
    <property type="match status" value="2"/>
</dbReference>
<keyword evidence="3" id="KW-0285">Flavoprotein</keyword>
<name>A0A4V6MEC7_PSEST</name>
<evidence type="ECO:0000256" key="7">
    <source>
        <dbReference type="ARBA" id="ARBA00023033"/>
    </source>
</evidence>
<keyword evidence="9" id="KW-1185">Reference proteome</keyword>
<evidence type="ECO:0000256" key="3">
    <source>
        <dbReference type="ARBA" id="ARBA00022630"/>
    </source>
</evidence>
<evidence type="ECO:0000313" key="9">
    <source>
        <dbReference type="Proteomes" id="UP000291591"/>
    </source>
</evidence>
<dbReference type="InterPro" id="IPR050775">
    <property type="entry name" value="FAD-binding_Monooxygenases"/>
</dbReference>
<dbReference type="PRINTS" id="PR00411">
    <property type="entry name" value="PNDRDTASEI"/>
</dbReference>
<dbReference type="InterPro" id="IPR036188">
    <property type="entry name" value="FAD/NAD-bd_sf"/>
</dbReference>
<protein>
    <submittedName>
        <fullName evidence="8">Cyclohexanone monooxygenase</fullName>
    </submittedName>
</protein>
<keyword evidence="4" id="KW-0274">FAD</keyword>
<gene>
    <name evidence="8" type="ORF">EV383_4280</name>
</gene>
<comment type="cofactor">
    <cofactor evidence="1">
        <name>FAD</name>
        <dbReference type="ChEBI" id="CHEBI:57692"/>
    </cofactor>
</comment>
<evidence type="ECO:0000256" key="4">
    <source>
        <dbReference type="ARBA" id="ARBA00022827"/>
    </source>
</evidence>
<reference evidence="8 9" key="1">
    <citation type="submission" date="2019-02" db="EMBL/GenBank/DDBJ databases">
        <title>Sequencing the genomes of 1000 actinobacteria strains.</title>
        <authorList>
            <person name="Klenk H.-P."/>
        </authorList>
    </citation>
    <scope>NUCLEOTIDE SEQUENCE [LARGE SCALE GENOMIC DNA]</scope>
    <source>
        <strain evidence="8 9">DSM 45779</strain>
    </source>
</reference>
<comment type="caution">
    <text evidence="8">The sequence shown here is derived from an EMBL/GenBank/DDBJ whole genome shotgun (WGS) entry which is preliminary data.</text>
</comment>